<proteinExistence type="predicted"/>
<sequence>MSEVKYPCVQCGFCCGVGRYEGPTICAYGESNKDKTTCRFIKIDDEELRTYKCLIYEEIKVIEEGSKYPMFGCGCSSSLFNNIRDEVIGKMKADGR</sequence>
<gene>
    <name evidence="1" type="ORF">LCGC14_1621800</name>
</gene>
<comment type="caution">
    <text evidence="1">The sequence shown here is derived from an EMBL/GenBank/DDBJ whole genome shotgun (WGS) entry which is preliminary data.</text>
</comment>
<reference evidence="1" key="1">
    <citation type="journal article" date="2015" name="Nature">
        <title>Complex archaea that bridge the gap between prokaryotes and eukaryotes.</title>
        <authorList>
            <person name="Spang A."/>
            <person name="Saw J.H."/>
            <person name="Jorgensen S.L."/>
            <person name="Zaremba-Niedzwiedzka K."/>
            <person name="Martijn J."/>
            <person name="Lind A.E."/>
            <person name="van Eijk R."/>
            <person name="Schleper C."/>
            <person name="Guy L."/>
            <person name="Ettema T.J."/>
        </authorList>
    </citation>
    <scope>NUCLEOTIDE SEQUENCE</scope>
</reference>
<dbReference type="EMBL" id="LAZR01013260">
    <property type="protein sequence ID" value="KKM22789.1"/>
    <property type="molecule type" value="Genomic_DNA"/>
</dbReference>
<accession>A0A0F9IS98</accession>
<protein>
    <submittedName>
        <fullName evidence="1">Uncharacterized protein</fullName>
    </submittedName>
</protein>
<dbReference type="AlphaFoldDB" id="A0A0F9IS98"/>
<evidence type="ECO:0000313" key="1">
    <source>
        <dbReference type="EMBL" id="KKM22789.1"/>
    </source>
</evidence>
<name>A0A0F9IS98_9ZZZZ</name>
<organism evidence="1">
    <name type="scientific">marine sediment metagenome</name>
    <dbReference type="NCBI Taxonomy" id="412755"/>
    <lineage>
        <taxon>unclassified sequences</taxon>
        <taxon>metagenomes</taxon>
        <taxon>ecological metagenomes</taxon>
    </lineage>
</organism>